<evidence type="ECO:0000313" key="9">
    <source>
        <dbReference type="Proteomes" id="UP000429552"/>
    </source>
</evidence>
<evidence type="ECO:0000313" key="8">
    <source>
        <dbReference type="EMBL" id="WAU07146.1"/>
    </source>
</evidence>
<keyword evidence="3 5" id="KW-1133">Transmembrane helix</keyword>
<protein>
    <submittedName>
        <fullName evidence="7">HTTM domain-containing protein</fullName>
    </submittedName>
</protein>
<dbReference type="RefSeq" id="WP_159488343.1">
    <property type="nucleotide sequence ID" value="NZ_BLIP01000001.1"/>
</dbReference>
<comment type="subcellular location">
    <subcellularLocation>
        <location evidence="1">Endomembrane system</location>
        <topology evidence="1">Multi-pass membrane protein</topology>
    </subcellularLocation>
</comment>
<dbReference type="GO" id="GO:0012505">
    <property type="term" value="C:endomembrane system"/>
    <property type="evidence" value="ECO:0007669"/>
    <property type="project" value="UniProtKB-SubCell"/>
</dbReference>
<dbReference type="EMBL" id="CP114203">
    <property type="protein sequence ID" value="WAU07146.1"/>
    <property type="molecule type" value="Genomic_DNA"/>
</dbReference>
<proteinExistence type="predicted"/>
<dbReference type="InterPro" id="IPR011020">
    <property type="entry name" value="HTTM-like"/>
</dbReference>
<evidence type="ECO:0000256" key="2">
    <source>
        <dbReference type="ARBA" id="ARBA00022692"/>
    </source>
</evidence>
<organism evidence="7 9">
    <name type="scientific">Streptomyces nigrescens</name>
    <dbReference type="NCBI Taxonomy" id="1920"/>
    <lineage>
        <taxon>Bacteria</taxon>
        <taxon>Bacillati</taxon>
        <taxon>Actinomycetota</taxon>
        <taxon>Actinomycetes</taxon>
        <taxon>Kitasatosporales</taxon>
        <taxon>Streptomycetaceae</taxon>
        <taxon>Streptomyces</taxon>
    </lineage>
</organism>
<evidence type="ECO:0000256" key="5">
    <source>
        <dbReference type="SAM" id="Phobius"/>
    </source>
</evidence>
<dbReference type="Proteomes" id="UP001210169">
    <property type="component" value="Chromosome"/>
</dbReference>
<keyword evidence="4 5" id="KW-0472">Membrane</keyword>
<keyword evidence="10" id="KW-1185">Reference proteome</keyword>
<reference evidence="8 10" key="2">
    <citation type="submission" date="2022-12" db="EMBL/GenBank/DDBJ databases">
        <authorList>
            <person name="Ruckert C."/>
            <person name="Busche T."/>
            <person name="Kalinowski J."/>
            <person name="Wittmann C."/>
        </authorList>
    </citation>
    <scope>NUCLEOTIDE SEQUENCE [LARGE SCALE GENOMIC DNA]</scope>
    <source>
        <strain evidence="8 10">DSM 40276</strain>
    </source>
</reference>
<evidence type="ECO:0000313" key="10">
    <source>
        <dbReference type="Proteomes" id="UP001210169"/>
    </source>
</evidence>
<evidence type="ECO:0000313" key="7">
    <source>
        <dbReference type="EMBL" id="GFE24881.1"/>
    </source>
</evidence>
<dbReference type="Proteomes" id="UP000429552">
    <property type="component" value="Unassembled WGS sequence"/>
</dbReference>
<dbReference type="PANTHER" id="PTHR39535:SF2">
    <property type="entry name" value="HTTM DOMAIN-CONTAINING PROTEIN"/>
    <property type="match status" value="1"/>
</dbReference>
<dbReference type="SMART" id="SM00752">
    <property type="entry name" value="HTTM"/>
    <property type="match status" value="1"/>
</dbReference>
<evidence type="ECO:0000256" key="4">
    <source>
        <dbReference type="ARBA" id="ARBA00023136"/>
    </source>
</evidence>
<name>A0A640TRK9_STRNI</name>
<sequence>MSVEKDIARTPSPFKGMGSKLDAAIARFLYRITSAALAPYQAAVVRIGFALTFALYLLREWPHRLELYGTTNPWGFDLAQRLIASNNAFTVLLWSNHRLWFELVYHGVLVVSVLLLLGWHTRTMSILFMVGVLSLMNRSVLLGDGGDTLIHLMASYLVLTRCGQVWSLDARRRERQETPPRDGCDRVSVTLWILAGVGLALAQMTGFAKLPKGWVLILWGLWLIQALWFWAGRRRSRDTWALFDVVANLVHNAAMLVIAAQVCLLYATAGWYKVQGSRWQDGSALHFPLHLDYFSPWAGLSQVFDSRSTIVTLITYGTVVAQVAFPFTLLNRRVKNVMLAILMTEHATIAVICGLPFFSLAMIVSDMVFLPTNFLRWGGSRIAAARDRITAPLRRNKGPGDRNESRGVTV</sequence>
<accession>A0A640TRK9</accession>
<dbReference type="PANTHER" id="PTHR39535">
    <property type="entry name" value="SPORULATION-DELAYING PROTEIN SDPB"/>
    <property type="match status" value="1"/>
</dbReference>
<feature type="transmembrane region" description="Helical" evidence="5">
    <location>
        <begin position="37"/>
        <end position="58"/>
    </location>
</feature>
<dbReference type="EMBL" id="BLIP01000001">
    <property type="protein sequence ID" value="GFE24881.1"/>
    <property type="molecule type" value="Genomic_DNA"/>
</dbReference>
<feature type="transmembrane region" description="Helical" evidence="5">
    <location>
        <begin position="253"/>
        <end position="272"/>
    </location>
</feature>
<evidence type="ECO:0000256" key="1">
    <source>
        <dbReference type="ARBA" id="ARBA00004127"/>
    </source>
</evidence>
<dbReference type="GeneID" id="301334880"/>
<feature type="transmembrane region" description="Helical" evidence="5">
    <location>
        <begin position="189"/>
        <end position="208"/>
    </location>
</feature>
<feature type="domain" description="HTTM-like" evidence="6">
    <location>
        <begin position="34"/>
        <end position="374"/>
    </location>
</feature>
<feature type="transmembrane region" description="Helical" evidence="5">
    <location>
        <begin position="337"/>
        <end position="364"/>
    </location>
</feature>
<evidence type="ECO:0000256" key="3">
    <source>
        <dbReference type="ARBA" id="ARBA00022989"/>
    </source>
</evidence>
<feature type="transmembrane region" description="Helical" evidence="5">
    <location>
        <begin position="310"/>
        <end position="330"/>
    </location>
</feature>
<reference evidence="7 9" key="1">
    <citation type="submission" date="2019-12" db="EMBL/GenBank/DDBJ databases">
        <title>Whole genome shotgun sequence of Streptomyces libani subsp. libani NBRC 13452.</title>
        <authorList>
            <person name="Ichikawa N."/>
            <person name="Kimura A."/>
            <person name="Kitahashi Y."/>
            <person name="Komaki H."/>
            <person name="Tamura T."/>
        </authorList>
    </citation>
    <scope>NUCLEOTIDE SEQUENCE [LARGE SCALE GENOMIC DNA]</scope>
    <source>
        <strain evidence="7 9">NBRC 13452</strain>
    </source>
</reference>
<feature type="transmembrane region" description="Helical" evidence="5">
    <location>
        <begin position="214"/>
        <end position="232"/>
    </location>
</feature>
<dbReference type="InterPro" id="IPR052964">
    <property type="entry name" value="Sporulation_signal_mat"/>
</dbReference>
<feature type="transmembrane region" description="Helical" evidence="5">
    <location>
        <begin position="99"/>
        <end position="119"/>
    </location>
</feature>
<dbReference type="AlphaFoldDB" id="A0A640TRK9"/>
<gene>
    <name evidence="7" type="ORF">Sliba_53340</name>
    <name evidence="8" type="ORF">STRNI_005729</name>
</gene>
<keyword evidence="2 5" id="KW-0812">Transmembrane</keyword>
<evidence type="ECO:0000259" key="6">
    <source>
        <dbReference type="SMART" id="SM00752"/>
    </source>
</evidence>